<evidence type="ECO:0000313" key="1">
    <source>
        <dbReference type="EMBL" id="KAF0689225.1"/>
    </source>
</evidence>
<sequence length="116" mass="13163">MRRKDLSNDERESILREVLLRSNGSYMERLPKGFGRELAQKYTCDERTIRKILQRAKAQGIANGNMHVSVANRKKGNVGRKKAFTAEQIKEKLLAVPLADRTSFRSISEKTGGEDV</sequence>
<dbReference type="EMBL" id="VJMH01000524">
    <property type="protein sequence ID" value="KAF0715741.1"/>
    <property type="molecule type" value="Genomic_DNA"/>
</dbReference>
<evidence type="ECO:0000313" key="2">
    <source>
        <dbReference type="EMBL" id="KAF0696365.1"/>
    </source>
</evidence>
<feature type="non-terminal residue" evidence="1">
    <location>
        <position position="116"/>
    </location>
</feature>
<accession>A0A6A4Y1G4</accession>
<proteinExistence type="predicted"/>
<dbReference type="EMBL" id="VJMH01005405">
    <property type="protein sequence ID" value="KAF0696365.1"/>
    <property type="molecule type" value="Genomic_DNA"/>
</dbReference>
<comment type="caution">
    <text evidence="1">The sequence shown here is derived from an EMBL/GenBank/DDBJ whole genome shotgun (WGS) entry which is preliminary data.</text>
</comment>
<gene>
    <name evidence="3" type="ORF">As57867_003202</name>
    <name evidence="2" type="ORF">As57867_012814</name>
    <name evidence="1" type="ORF">As57867_019236</name>
</gene>
<protein>
    <submittedName>
        <fullName evidence="1">Uncharacterized protein</fullName>
    </submittedName>
</protein>
<dbReference type="PANTHER" id="PTHR33889">
    <property type="entry name" value="OS04G0681850 PROTEIN"/>
    <property type="match status" value="1"/>
</dbReference>
<reference evidence="1" key="1">
    <citation type="submission" date="2019-06" db="EMBL/GenBank/DDBJ databases">
        <title>Genomics analysis of Aphanomyces spp. identifies a new class of oomycete effector associated with host adaptation.</title>
        <authorList>
            <person name="Gaulin E."/>
        </authorList>
    </citation>
    <scope>NUCLEOTIDE SEQUENCE</scope>
    <source>
        <strain evidence="1">CBS 578.67</strain>
    </source>
</reference>
<dbReference type="AlphaFoldDB" id="A0A6A4Y1G4"/>
<dbReference type="PANTHER" id="PTHR33889:SF7">
    <property type="entry name" value="OS04G0681850 PROTEIN"/>
    <property type="match status" value="1"/>
</dbReference>
<dbReference type="EMBL" id="VJMH01006492">
    <property type="protein sequence ID" value="KAF0689225.1"/>
    <property type="molecule type" value="Genomic_DNA"/>
</dbReference>
<evidence type="ECO:0000313" key="3">
    <source>
        <dbReference type="EMBL" id="KAF0715741.1"/>
    </source>
</evidence>
<dbReference type="OrthoDB" id="73883at2759"/>
<organism evidence="1">
    <name type="scientific">Aphanomyces stellatus</name>
    <dbReference type="NCBI Taxonomy" id="120398"/>
    <lineage>
        <taxon>Eukaryota</taxon>
        <taxon>Sar</taxon>
        <taxon>Stramenopiles</taxon>
        <taxon>Oomycota</taxon>
        <taxon>Saprolegniomycetes</taxon>
        <taxon>Saprolegniales</taxon>
        <taxon>Verrucalvaceae</taxon>
        <taxon>Aphanomyces</taxon>
    </lineage>
</organism>
<name>A0A6A4Y1G4_9STRA</name>